<dbReference type="Gene3D" id="3.40.50.200">
    <property type="entry name" value="Peptidase S8/S53 domain"/>
    <property type="match status" value="1"/>
</dbReference>
<dbReference type="AlphaFoldDB" id="A0A084B9Z9"/>
<evidence type="ECO:0000313" key="4">
    <source>
        <dbReference type="Proteomes" id="UP000028045"/>
    </source>
</evidence>
<gene>
    <name evidence="3" type="ORF">S7711_07285</name>
</gene>
<feature type="region of interest" description="Disordered" evidence="1">
    <location>
        <begin position="1"/>
        <end position="43"/>
    </location>
</feature>
<proteinExistence type="predicted"/>
<name>A0A084B9Z9_STACB</name>
<feature type="region of interest" description="Disordered" evidence="1">
    <location>
        <begin position="1041"/>
        <end position="1061"/>
    </location>
</feature>
<evidence type="ECO:0000313" key="3">
    <source>
        <dbReference type="EMBL" id="KEY74378.1"/>
    </source>
</evidence>
<feature type="domain" description="Peptidase S8/S53" evidence="2">
    <location>
        <begin position="743"/>
        <end position="976"/>
    </location>
</feature>
<feature type="compositionally biased region" description="Polar residues" evidence="1">
    <location>
        <begin position="424"/>
        <end position="445"/>
    </location>
</feature>
<evidence type="ECO:0000256" key="1">
    <source>
        <dbReference type="SAM" id="MobiDB-lite"/>
    </source>
</evidence>
<protein>
    <recommendedName>
        <fullName evidence="2">Peptidase S8/S53 domain-containing protein</fullName>
    </recommendedName>
</protein>
<feature type="compositionally biased region" description="Basic and acidic residues" evidence="1">
    <location>
        <begin position="1"/>
        <end position="11"/>
    </location>
</feature>
<dbReference type="GO" id="GO:0004252">
    <property type="term" value="F:serine-type endopeptidase activity"/>
    <property type="evidence" value="ECO:0007669"/>
    <property type="project" value="InterPro"/>
</dbReference>
<dbReference type="InterPro" id="IPR036852">
    <property type="entry name" value="Peptidase_S8/S53_dom_sf"/>
</dbReference>
<keyword evidence="4" id="KW-1185">Reference proteome</keyword>
<feature type="region of interest" description="Disordered" evidence="1">
    <location>
        <begin position="354"/>
        <end position="448"/>
    </location>
</feature>
<sequence>MPAENPHDKYQDSVTEDPGDSSSSDSGSDDGQGNADQLEQGPIGNRSFKLVNTETPAAPTIKTISKIRGDFLQNFIRSWRNETQPKEEDFEGPVRECMAIDTQSSEPTYLHSIVADKILSIEQKKFLFSIAFRLEPTHIQQTGDKELRSPLHLAALLDPQWVAKGLKGGKKHVQEEREDHGLVPFMCSLLKGTGNATEAAVAIAIPDTYGDTCLHIAIRRDIFGVMDLIRLCDKTTFGKKCIGEGATLGNVPLHDALDFQWYYVQAPACKTKELLESIDLDEPASSRKATLSGDRESACKECRFLNRKYRDTKKRRREIIGELLRGFPSALAMRNDSGLSPYLYHQLTRVNAERQTKSNGDYDPVLQIEPPSTSAEVEEPRFGRMQRVPTHTKRGVDSVPEIIDKQQKNTKGIDKQKSKVTAPAPSSKTITLPSPQPSNQKSSVSGECHDPKTWYHLSDETMLLLIEKSFSLGGRYRDAYQCLFRDGHSNTNGERPHDGLSSQKSICVDRYLDQDHGRRNSWEPPRRITPQTMKSYDFLEFEPMMALLRIRLTPDPWATIPPKSDPSWEEMTQHDECALEEFFTWLKETKGVKTILKLVVMENQDRPCSEYVVRECLKGLDVRYLDWKRRDICVDTLLVVPNIVELWLYSSGLNAVLCGWSDEHGLGRFNKVGSNGNAPIIGSGIVPEISITPEPDPQHTIDTDDKKMTENLAAEYHPWFEHIRQFTASLHGKVGQLKDDDYIRVALIDDGVDPEYENLGDFLHRCGWPPASKITYGEDGSNEDLREQCFYPGKEQHGNKMAWLITQACPFVKLYVAKVDAVQNEHLPHPSFKTSEAVKRAPYSVNQAIEWATQGKKVDIISMSWNVQRNENHQDITSLLSAVRKASDANILMYCAASDTKATTKSNEPYFPCKFSEVVAIGAADWDQLRKPYVGSDANYLFPGDYVLNGPDGKPVKEGGNSAATALATGMAALVLFCIRMSGHQVGKPASTGMEKLFGDLIRVSKETTNFVDIKKLVSQDNNKSWPSAKAVADRAHHLISEPGESKTRKKHHIAPQTGWT</sequence>
<dbReference type="EMBL" id="KL647604">
    <property type="protein sequence ID" value="KEY74378.1"/>
    <property type="molecule type" value="Genomic_DNA"/>
</dbReference>
<dbReference type="InterPro" id="IPR000209">
    <property type="entry name" value="Peptidase_S8/S53_dom"/>
</dbReference>
<feature type="compositionally biased region" description="Low complexity" evidence="1">
    <location>
        <begin position="20"/>
        <end position="31"/>
    </location>
</feature>
<dbReference type="HOGENOM" id="CLU_275467_0_0_1"/>
<feature type="compositionally biased region" description="Basic and acidic residues" evidence="1">
    <location>
        <begin position="402"/>
        <end position="417"/>
    </location>
</feature>
<dbReference type="Proteomes" id="UP000028045">
    <property type="component" value="Unassembled WGS sequence"/>
</dbReference>
<organism evidence="3 4">
    <name type="scientific">Stachybotrys chartarum (strain CBS 109288 / IBT 7711)</name>
    <name type="common">Toxic black mold</name>
    <name type="synonym">Stilbospora chartarum</name>
    <dbReference type="NCBI Taxonomy" id="1280523"/>
    <lineage>
        <taxon>Eukaryota</taxon>
        <taxon>Fungi</taxon>
        <taxon>Dikarya</taxon>
        <taxon>Ascomycota</taxon>
        <taxon>Pezizomycotina</taxon>
        <taxon>Sordariomycetes</taxon>
        <taxon>Hypocreomycetidae</taxon>
        <taxon>Hypocreales</taxon>
        <taxon>Stachybotryaceae</taxon>
        <taxon>Stachybotrys</taxon>
    </lineage>
</organism>
<reference evidence="3 4" key="1">
    <citation type="journal article" date="2014" name="BMC Genomics">
        <title>Comparative genome sequencing reveals chemotype-specific gene clusters in the toxigenic black mold Stachybotrys.</title>
        <authorList>
            <person name="Semeiks J."/>
            <person name="Borek D."/>
            <person name="Otwinowski Z."/>
            <person name="Grishin N.V."/>
        </authorList>
    </citation>
    <scope>NUCLEOTIDE SEQUENCE [LARGE SCALE GENOMIC DNA]</scope>
    <source>
        <strain evidence="4">CBS 109288 / IBT 7711</strain>
    </source>
</reference>
<dbReference type="GO" id="GO:0006508">
    <property type="term" value="P:proteolysis"/>
    <property type="evidence" value="ECO:0007669"/>
    <property type="project" value="InterPro"/>
</dbReference>
<dbReference type="OrthoDB" id="5093543at2759"/>
<dbReference type="SUPFAM" id="SSF52743">
    <property type="entry name" value="Subtilisin-like"/>
    <property type="match status" value="1"/>
</dbReference>
<dbReference type="Pfam" id="PF00082">
    <property type="entry name" value="Peptidase_S8"/>
    <property type="match status" value="1"/>
</dbReference>
<evidence type="ECO:0000259" key="2">
    <source>
        <dbReference type="Pfam" id="PF00082"/>
    </source>
</evidence>
<accession>A0A084B9Z9</accession>